<reference evidence="5 6" key="1">
    <citation type="journal article" date="2024" name="Front. Microbiol.">
        <title>Pangenomic and biochemical analyses of Helcococcus ovis reveal widespread tetracycline resistance and a novel bacterial species, Helcococcus bovis.</title>
        <authorList>
            <person name="Cunha F."/>
            <person name="Zhai Y."/>
            <person name="Casaro S."/>
            <person name="Jones K.L."/>
            <person name="Hernandez M."/>
            <person name="Bisinotto R.S."/>
            <person name="Kariyawasam S."/>
            <person name="Brown M.B."/>
            <person name="Phillips A."/>
            <person name="Jeong K.C."/>
            <person name="Galvao K.N."/>
        </authorList>
    </citation>
    <scope>NUCLEOTIDE SEQUENCE [LARGE SCALE GENOMIC DNA]</scope>
    <source>
        <strain evidence="5 6">KG197</strain>
    </source>
</reference>
<keyword evidence="5" id="KW-0255">Endonuclease</keyword>
<protein>
    <submittedName>
        <fullName evidence="5">Restriction endonuclease subunit S</fullName>
        <ecNumber evidence="5">3.1.21.-</ecNumber>
    </submittedName>
</protein>
<dbReference type="GO" id="GO:0016787">
    <property type="term" value="F:hydrolase activity"/>
    <property type="evidence" value="ECO:0007669"/>
    <property type="project" value="UniProtKB-KW"/>
</dbReference>
<comment type="caution">
    <text evidence="5">The sequence shown here is derived from an EMBL/GenBank/DDBJ whole genome shotgun (WGS) entry which is preliminary data.</text>
</comment>
<dbReference type="RefSeq" id="WP_408126513.1">
    <property type="nucleotide sequence ID" value="NZ_JBFNFH010000007.1"/>
</dbReference>
<evidence type="ECO:0000313" key="5">
    <source>
        <dbReference type="EMBL" id="MFM1524817.1"/>
    </source>
</evidence>
<evidence type="ECO:0000256" key="1">
    <source>
        <dbReference type="ARBA" id="ARBA00010923"/>
    </source>
</evidence>
<dbReference type="GO" id="GO:0004519">
    <property type="term" value="F:endonuclease activity"/>
    <property type="evidence" value="ECO:0007669"/>
    <property type="project" value="UniProtKB-KW"/>
</dbReference>
<keyword evidence="5" id="KW-0540">Nuclease</keyword>
<name>A0ABW9F602_9FIRM</name>
<dbReference type="InterPro" id="IPR044946">
    <property type="entry name" value="Restrct_endonuc_typeI_TRD_sf"/>
</dbReference>
<feature type="domain" description="Type I restriction modification DNA specificity" evidence="4">
    <location>
        <begin position="228"/>
        <end position="374"/>
    </location>
</feature>
<dbReference type="SUPFAM" id="SSF116734">
    <property type="entry name" value="DNA methylase specificity domain"/>
    <property type="match status" value="2"/>
</dbReference>
<keyword evidence="3" id="KW-0238">DNA-binding</keyword>
<proteinExistence type="inferred from homology"/>
<evidence type="ECO:0000313" key="6">
    <source>
        <dbReference type="Proteomes" id="UP001629536"/>
    </source>
</evidence>
<comment type="similarity">
    <text evidence="1">Belongs to the type-I restriction system S methylase family.</text>
</comment>
<organism evidence="5 6">
    <name type="scientific">Helcococcus bovis</name>
    <dbReference type="NCBI Taxonomy" id="3153252"/>
    <lineage>
        <taxon>Bacteria</taxon>
        <taxon>Bacillati</taxon>
        <taxon>Bacillota</taxon>
        <taxon>Tissierellia</taxon>
        <taxon>Tissierellales</taxon>
        <taxon>Peptoniphilaceae</taxon>
        <taxon>Helcococcus</taxon>
    </lineage>
</organism>
<keyword evidence="2" id="KW-0680">Restriction system</keyword>
<keyword evidence="5" id="KW-0378">Hydrolase</keyword>
<dbReference type="Pfam" id="PF01420">
    <property type="entry name" value="Methylase_S"/>
    <property type="match status" value="2"/>
</dbReference>
<dbReference type="Gene3D" id="3.90.220.20">
    <property type="entry name" value="DNA methylase specificity domains"/>
    <property type="match status" value="2"/>
</dbReference>
<evidence type="ECO:0000256" key="2">
    <source>
        <dbReference type="ARBA" id="ARBA00022747"/>
    </source>
</evidence>
<dbReference type="Proteomes" id="UP001629536">
    <property type="component" value="Unassembled WGS sequence"/>
</dbReference>
<evidence type="ECO:0000256" key="3">
    <source>
        <dbReference type="ARBA" id="ARBA00023125"/>
    </source>
</evidence>
<sequence>MLGKKLSPRFKKLEDDFKNNGGEWKEVVAEELFSIKGNPQLNKDSFVFTEDEKYPYFTRTVLNNGVSGYVEYLDEEHKIKGNSIAVGMLGMQFFYMEKDFYAGQFTKTIFPKFEYFNRKVALYFVSLLNKNQKVFQSVLVRDFEKIFNEVKLKLPFLNGKINFSYMEKFIEELEAERIEELEAYLVATGLKDYRLTKYDENILDKFNELSETSLDRQTDRQTGIICKYKLGSLFDISTPKKKFNADSVKFGGEYPYVARGENNNGIRGYITEDKKFLNYGNTISFGQDTATMFYQKQEYFTGDKIKIFQSKNFILNKYNALYYIATTKKTLKTFSWGSTSYNVKNLENIELEIPTYNSKPNNDFMSDFIRVIEKLVIKDVVIWADKKIEATKQVAGRN</sequence>
<keyword evidence="6" id="KW-1185">Reference proteome</keyword>
<gene>
    <name evidence="5" type="ORF">ABGF40_03950</name>
</gene>
<dbReference type="InterPro" id="IPR000055">
    <property type="entry name" value="Restrct_endonuc_typeI_TRD"/>
</dbReference>
<dbReference type="EMBL" id="JBFNFH010000007">
    <property type="protein sequence ID" value="MFM1524817.1"/>
    <property type="molecule type" value="Genomic_DNA"/>
</dbReference>
<dbReference type="EC" id="3.1.21.-" evidence="5"/>
<feature type="domain" description="Type I restriction modification DNA specificity" evidence="4">
    <location>
        <begin position="23"/>
        <end position="183"/>
    </location>
</feature>
<accession>A0ABW9F602</accession>
<evidence type="ECO:0000259" key="4">
    <source>
        <dbReference type="Pfam" id="PF01420"/>
    </source>
</evidence>